<gene>
    <name evidence="2" type="ORF">V6x_58240</name>
</gene>
<feature type="repeat" description="ANK" evidence="1">
    <location>
        <begin position="67"/>
        <end position="94"/>
    </location>
</feature>
<evidence type="ECO:0000313" key="3">
    <source>
        <dbReference type="Proteomes" id="UP000320722"/>
    </source>
</evidence>
<protein>
    <submittedName>
        <fullName evidence="2">Ankyrin repeats (3 copies)</fullName>
    </submittedName>
</protein>
<dbReference type="PANTHER" id="PTHR24118">
    <property type="entry name" value="POTE ANKYRIN DOMAIN"/>
    <property type="match status" value="1"/>
</dbReference>
<proteinExistence type="predicted"/>
<dbReference type="Gene3D" id="1.25.40.20">
    <property type="entry name" value="Ankyrin repeat-containing domain"/>
    <property type="match status" value="1"/>
</dbReference>
<dbReference type="InterPro" id="IPR002110">
    <property type="entry name" value="Ankyrin_rpt"/>
</dbReference>
<dbReference type="SUPFAM" id="SSF48403">
    <property type="entry name" value="Ankyrin repeat"/>
    <property type="match status" value="1"/>
</dbReference>
<dbReference type="InterPro" id="IPR036770">
    <property type="entry name" value="Ankyrin_rpt-contain_sf"/>
</dbReference>
<name>A0A517WLE4_9PLAN</name>
<evidence type="ECO:0000256" key="1">
    <source>
        <dbReference type="PROSITE-ProRule" id="PRU00023"/>
    </source>
</evidence>
<evidence type="ECO:0000313" key="2">
    <source>
        <dbReference type="EMBL" id="QDU06078.1"/>
    </source>
</evidence>
<sequence>MNLRDAVNTDQYELVKSVLEKSSNLGQEELSLALAASVDCEDLRIMQLLIEHGADVNFIPPDCMPVLNWAVEQGRADVIRLLAENGANMNIQDNMGNTPLHIALDIEITSASEWSHLPEMEISRLLYDLQADPTVQDKEGISCIDMVRERSFPEALDLFLKRYPEHE</sequence>
<dbReference type="AlphaFoldDB" id="A0A517WLE4"/>
<dbReference type="PANTHER" id="PTHR24118:SF99">
    <property type="entry name" value="POTE ANKYRIN DOMAIN FAMILY MEMBER 3C-RELATED"/>
    <property type="match status" value="1"/>
</dbReference>
<reference evidence="2 3" key="1">
    <citation type="submission" date="2019-02" db="EMBL/GenBank/DDBJ databases">
        <title>Deep-cultivation of Planctomycetes and their phenomic and genomic characterization uncovers novel biology.</title>
        <authorList>
            <person name="Wiegand S."/>
            <person name="Jogler M."/>
            <person name="Boedeker C."/>
            <person name="Pinto D."/>
            <person name="Vollmers J."/>
            <person name="Rivas-Marin E."/>
            <person name="Kohn T."/>
            <person name="Peeters S.H."/>
            <person name="Heuer A."/>
            <person name="Rast P."/>
            <person name="Oberbeckmann S."/>
            <person name="Bunk B."/>
            <person name="Jeske O."/>
            <person name="Meyerdierks A."/>
            <person name="Storesund J.E."/>
            <person name="Kallscheuer N."/>
            <person name="Luecker S."/>
            <person name="Lage O.M."/>
            <person name="Pohl T."/>
            <person name="Merkel B.J."/>
            <person name="Hornburger P."/>
            <person name="Mueller R.-W."/>
            <person name="Bruemmer F."/>
            <person name="Labrenz M."/>
            <person name="Spormann A.M."/>
            <person name="Op den Camp H."/>
            <person name="Overmann J."/>
            <person name="Amann R."/>
            <person name="Jetten M.S.M."/>
            <person name="Mascher T."/>
            <person name="Medema M.H."/>
            <person name="Devos D.P."/>
            <person name="Kaster A.-K."/>
            <person name="Ovreas L."/>
            <person name="Rohde M."/>
            <person name="Galperin M.Y."/>
            <person name="Jogler C."/>
        </authorList>
    </citation>
    <scope>NUCLEOTIDE SEQUENCE [LARGE SCALE GENOMIC DNA]</scope>
    <source>
        <strain evidence="2 3">V6</strain>
    </source>
</reference>
<dbReference type="PROSITE" id="PS50297">
    <property type="entry name" value="ANK_REP_REGION"/>
    <property type="match status" value="1"/>
</dbReference>
<accession>A0A517WLE4</accession>
<dbReference type="SMART" id="SM00248">
    <property type="entry name" value="ANK"/>
    <property type="match status" value="3"/>
</dbReference>
<keyword evidence="1" id="KW-0040">ANK repeat</keyword>
<organism evidence="2 3">
    <name type="scientific">Gimesia chilikensis</name>
    <dbReference type="NCBI Taxonomy" id="2605989"/>
    <lineage>
        <taxon>Bacteria</taxon>
        <taxon>Pseudomonadati</taxon>
        <taxon>Planctomycetota</taxon>
        <taxon>Planctomycetia</taxon>
        <taxon>Planctomycetales</taxon>
        <taxon>Planctomycetaceae</taxon>
        <taxon>Gimesia</taxon>
    </lineage>
</organism>
<dbReference type="Proteomes" id="UP000320722">
    <property type="component" value="Chromosome"/>
</dbReference>
<dbReference type="Pfam" id="PF12796">
    <property type="entry name" value="Ank_2"/>
    <property type="match status" value="1"/>
</dbReference>
<dbReference type="RefSeq" id="WP_145044843.1">
    <property type="nucleotide sequence ID" value="NZ_CP036347.1"/>
</dbReference>
<dbReference type="PROSITE" id="PS50088">
    <property type="entry name" value="ANK_REPEAT"/>
    <property type="match status" value="1"/>
</dbReference>
<dbReference type="EMBL" id="CP036347">
    <property type="protein sequence ID" value="QDU06078.1"/>
    <property type="molecule type" value="Genomic_DNA"/>
</dbReference>